<comment type="caution">
    <text evidence="1">The sequence shown here is derived from an EMBL/GenBank/DDBJ whole genome shotgun (WGS) entry which is preliminary data.</text>
</comment>
<protein>
    <submittedName>
        <fullName evidence="1">Uncharacterized protein</fullName>
    </submittedName>
</protein>
<evidence type="ECO:0000313" key="1">
    <source>
        <dbReference type="EMBL" id="KAK1867775.1"/>
    </source>
</evidence>
<dbReference type="EMBL" id="CM020620">
    <property type="protein sequence ID" value="KAK1867775.1"/>
    <property type="molecule type" value="Genomic_DNA"/>
</dbReference>
<keyword evidence="2" id="KW-1185">Reference proteome</keyword>
<gene>
    <name evidence="1" type="ORF">I4F81_010275</name>
</gene>
<dbReference type="Proteomes" id="UP000798662">
    <property type="component" value="Chromosome 3"/>
</dbReference>
<proteinExistence type="predicted"/>
<sequence>MMPRTVSRYAFSVSFCFLLLTTLGARLALAWLPAAIGLRQCVDGATVPTACLAARDDYVECLHHHKEFKRMKAVAAEMAAKGIEKVGETPPSSSESSGPQGGGGH</sequence>
<accession>A0ACC3CCF1</accession>
<organism evidence="1 2">
    <name type="scientific">Pyropia yezoensis</name>
    <name type="common">Susabi-nori</name>
    <name type="synonym">Porphyra yezoensis</name>
    <dbReference type="NCBI Taxonomy" id="2788"/>
    <lineage>
        <taxon>Eukaryota</taxon>
        <taxon>Rhodophyta</taxon>
        <taxon>Bangiophyceae</taxon>
        <taxon>Bangiales</taxon>
        <taxon>Bangiaceae</taxon>
        <taxon>Pyropia</taxon>
    </lineage>
</organism>
<reference evidence="1" key="1">
    <citation type="submission" date="2019-11" db="EMBL/GenBank/DDBJ databases">
        <title>Nori genome reveals adaptations in red seaweeds to the harsh intertidal environment.</title>
        <authorList>
            <person name="Wang D."/>
            <person name="Mao Y."/>
        </authorList>
    </citation>
    <scope>NUCLEOTIDE SEQUENCE</scope>
    <source>
        <tissue evidence="1">Gametophyte</tissue>
    </source>
</reference>
<name>A0ACC3CCF1_PYRYE</name>
<evidence type="ECO:0000313" key="2">
    <source>
        <dbReference type="Proteomes" id="UP000798662"/>
    </source>
</evidence>